<reference evidence="2 3" key="1">
    <citation type="submission" date="2019-11" db="EMBL/GenBank/DDBJ databases">
        <authorList>
            <person name="Li J."/>
        </authorList>
    </citation>
    <scope>NUCLEOTIDE SEQUENCE [LARGE SCALE GENOMIC DNA]</scope>
    <source>
        <strain evidence="2 3">MF47</strain>
    </source>
</reference>
<proteinExistence type="predicted"/>
<dbReference type="AlphaFoldDB" id="A0A5Q2MMW4"/>
<sequence>MLHTELVASTNKSNLDQLEALCIVLAFKHTASLVVGGRQLGALGKRLQERGFDVKLMTLGDQLQACSVGYAAIVGGKVTHADDQLPRVQMPRARRKNVGEPCRSPRTPASLTSTVSSSRSKLSTGPRRIPSGPCSLF</sequence>
<feature type="region of interest" description="Disordered" evidence="1">
    <location>
        <begin position="87"/>
        <end position="137"/>
    </location>
</feature>
<evidence type="ECO:0000313" key="3">
    <source>
        <dbReference type="Proteomes" id="UP000392064"/>
    </source>
</evidence>
<dbReference type="EMBL" id="CP045737">
    <property type="protein sequence ID" value="QGG41775.1"/>
    <property type="molecule type" value="Genomic_DNA"/>
</dbReference>
<evidence type="ECO:0000256" key="1">
    <source>
        <dbReference type="SAM" id="MobiDB-lite"/>
    </source>
</evidence>
<accession>A0A5Q2MMW4</accession>
<dbReference type="RefSeq" id="WP_153653041.1">
    <property type="nucleotide sequence ID" value="NZ_CP045737.1"/>
</dbReference>
<feature type="compositionally biased region" description="Low complexity" evidence="1">
    <location>
        <begin position="110"/>
        <end position="124"/>
    </location>
</feature>
<gene>
    <name evidence="2" type="ORF">GEV26_10600</name>
</gene>
<protein>
    <submittedName>
        <fullName evidence="2">Uncharacterized protein</fullName>
    </submittedName>
</protein>
<keyword evidence="3" id="KW-1185">Reference proteome</keyword>
<dbReference type="KEGG" id="aef:GEV26_10600"/>
<evidence type="ECO:0000313" key="2">
    <source>
        <dbReference type="EMBL" id="QGG41775.1"/>
    </source>
</evidence>
<dbReference type="Proteomes" id="UP000392064">
    <property type="component" value="Chromosome"/>
</dbReference>
<name>A0A5Q2MMW4_9ACTN</name>
<organism evidence="2 3">
    <name type="scientific">Aeromicrobium yanjiei</name>
    <dbReference type="NCBI Taxonomy" id="2662028"/>
    <lineage>
        <taxon>Bacteria</taxon>
        <taxon>Bacillati</taxon>
        <taxon>Actinomycetota</taxon>
        <taxon>Actinomycetes</taxon>
        <taxon>Propionibacteriales</taxon>
        <taxon>Nocardioidaceae</taxon>
        <taxon>Aeromicrobium</taxon>
    </lineage>
</organism>